<dbReference type="AlphaFoldDB" id="A0A811JWN7"/>
<evidence type="ECO:0008006" key="5">
    <source>
        <dbReference type="Google" id="ProtNLM"/>
    </source>
</evidence>
<name>A0A811JWN7_9BILA</name>
<keyword evidence="2" id="KW-1133">Transmembrane helix</keyword>
<keyword evidence="4" id="KW-1185">Reference proteome</keyword>
<gene>
    <name evidence="3" type="ORF">BOKJ2_LOCUS2290</name>
</gene>
<dbReference type="SUPFAM" id="SSF57850">
    <property type="entry name" value="RING/U-box"/>
    <property type="match status" value="1"/>
</dbReference>
<dbReference type="EMBL" id="CAJFCW020000001">
    <property type="protein sequence ID" value="CAG9086308.1"/>
    <property type="molecule type" value="Genomic_DNA"/>
</dbReference>
<feature type="compositionally biased region" description="Basic residues" evidence="1">
    <location>
        <begin position="1"/>
        <end position="50"/>
    </location>
</feature>
<keyword evidence="2" id="KW-0812">Transmembrane</keyword>
<evidence type="ECO:0000313" key="4">
    <source>
        <dbReference type="Proteomes" id="UP000614601"/>
    </source>
</evidence>
<dbReference type="Proteomes" id="UP000614601">
    <property type="component" value="Unassembled WGS sequence"/>
</dbReference>
<reference evidence="3" key="1">
    <citation type="submission" date="2020-09" db="EMBL/GenBank/DDBJ databases">
        <authorList>
            <person name="Kikuchi T."/>
        </authorList>
    </citation>
    <scope>NUCLEOTIDE SEQUENCE</scope>
    <source>
        <strain evidence="3">SH1</strain>
    </source>
</reference>
<evidence type="ECO:0000313" key="3">
    <source>
        <dbReference type="EMBL" id="CAD5207623.1"/>
    </source>
</evidence>
<evidence type="ECO:0000256" key="2">
    <source>
        <dbReference type="SAM" id="Phobius"/>
    </source>
</evidence>
<dbReference type="EMBL" id="CAJFDH010000001">
    <property type="protein sequence ID" value="CAD5207623.1"/>
    <property type="molecule type" value="Genomic_DNA"/>
</dbReference>
<dbReference type="OrthoDB" id="10009520at2759"/>
<feature type="region of interest" description="Disordered" evidence="1">
    <location>
        <begin position="1"/>
        <end position="66"/>
    </location>
</feature>
<protein>
    <recommendedName>
        <fullName evidence="5">IBR domain-containing protein</fullName>
    </recommendedName>
</protein>
<proteinExistence type="predicted"/>
<feature type="transmembrane region" description="Helical" evidence="2">
    <location>
        <begin position="373"/>
        <end position="395"/>
    </location>
</feature>
<accession>A0A811JWN7</accession>
<evidence type="ECO:0000256" key="1">
    <source>
        <dbReference type="SAM" id="MobiDB-lite"/>
    </source>
</evidence>
<comment type="caution">
    <text evidence="3">The sequence shown here is derived from an EMBL/GenBank/DDBJ whole genome shotgun (WGS) entry which is preliminary data.</text>
</comment>
<sequence>MPTGRKRSRPKKKRALKRTVRRKAAKKALSNKRPLKKKRAAKKKTKKPSGKRRDDGEKKKTKTDQALEVLQLDQVAPEKKDGAEKGAVGPVVPVVPNVGLLYDLDMNKEELDVVIEEVNEKLRTIHANVLCCVCQKNIEWRMFLRQCVHFARIPCPVPDCHRRIHENDIDALLNNPSYDLNMFMSSEERKSLLTAHHLHTVEYALGNDSTQAACPQCNIPYPLEPGCHYVQCVHKKCKTWFCSGCKQPAQDFWHFSTGGKCLIGSTDVYRISYLLRMLLTTPVFGLILIAPGFFCTILILLPLSIAFMFTTTIIKRISHCLNNIWATTAITILIGWVILLIGFVLGVLTIPFSIIVVLLYAQLVVFRCVPTKLLVTIAMSIVTRVLTALGIGSVVETVSNVRHAKLMVKVDQYQEEQEKSEELHPDKMTKLDAKLKRIYQEDREAHRQTAEFVDNLKKMGDFKDSTAV</sequence>
<feature type="compositionally biased region" description="Basic and acidic residues" evidence="1">
    <location>
        <begin position="51"/>
        <end position="65"/>
    </location>
</feature>
<dbReference type="Proteomes" id="UP000783686">
    <property type="component" value="Unassembled WGS sequence"/>
</dbReference>
<feature type="transmembrane region" description="Helical" evidence="2">
    <location>
        <begin position="283"/>
        <end position="309"/>
    </location>
</feature>
<keyword evidence="2" id="KW-0472">Membrane</keyword>
<organism evidence="3 4">
    <name type="scientific">Bursaphelenchus okinawaensis</name>
    <dbReference type="NCBI Taxonomy" id="465554"/>
    <lineage>
        <taxon>Eukaryota</taxon>
        <taxon>Metazoa</taxon>
        <taxon>Ecdysozoa</taxon>
        <taxon>Nematoda</taxon>
        <taxon>Chromadorea</taxon>
        <taxon>Rhabditida</taxon>
        <taxon>Tylenchina</taxon>
        <taxon>Tylenchomorpha</taxon>
        <taxon>Aphelenchoidea</taxon>
        <taxon>Aphelenchoididae</taxon>
        <taxon>Bursaphelenchus</taxon>
    </lineage>
</organism>
<feature type="transmembrane region" description="Helical" evidence="2">
    <location>
        <begin position="329"/>
        <end position="361"/>
    </location>
</feature>